<organism evidence="8 9">
    <name type="scientific">Eiseniibacteriota bacterium</name>
    <dbReference type="NCBI Taxonomy" id="2212470"/>
    <lineage>
        <taxon>Bacteria</taxon>
        <taxon>Candidatus Eiseniibacteriota</taxon>
    </lineage>
</organism>
<keyword evidence="4 6" id="KW-1133">Transmembrane helix</keyword>
<feature type="domain" description="Citrate transporter-like" evidence="7">
    <location>
        <begin position="50"/>
        <end position="390"/>
    </location>
</feature>
<evidence type="ECO:0000256" key="2">
    <source>
        <dbReference type="ARBA" id="ARBA00022448"/>
    </source>
</evidence>
<evidence type="ECO:0000256" key="1">
    <source>
        <dbReference type="ARBA" id="ARBA00004141"/>
    </source>
</evidence>
<comment type="caution">
    <text evidence="8">The sequence shown here is derived from an EMBL/GenBank/DDBJ whole genome shotgun (WGS) entry which is preliminary data.</text>
</comment>
<feature type="transmembrane region" description="Helical" evidence="6">
    <location>
        <begin position="354"/>
        <end position="372"/>
    </location>
</feature>
<keyword evidence="3 6" id="KW-0812">Transmembrane</keyword>
<proteinExistence type="predicted"/>
<feature type="transmembrane region" description="Helical" evidence="6">
    <location>
        <begin position="320"/>
        <end position="342"/>
    </location>
</feature>
<dbReference type="NCBIfam" id="TIGR00785">
    <property type="entry name" value="dass"/>
    <property type="match status" value="1"/>
</dbReference>
<dbReference type="PANTHER" id="PTHR10283">
    <property type="entry name" value="SOLUTE CARRIER FAMILY 13 MEMBER"/>
    <property type="match status" value="1"/>
</dbReference>
<feature type="transmembrane region" description="Helical" evidence="6">
    <location>
        <begin position="432"/>
        <end position="454"/>
    </location>
</feature>
<feature type="transmembrane region" description="Helical" evidence="6">
    <location>
        <begin position="219"/>
        <end position="245"/>
    </location>
</feature>
<dbReference type="EMBL" id="JAHJDP010000023">
    <property type="protein sequence ID" value="MBU2690142.1"/>
    <property type="molecule type" value="Genomic_DNA"/>
</dbReference>
<dbReference type="AlphaFoldDB" id="A0A948W2M9"/>
<feature type="transmembrane region" description="Helical" evidence="6">
    <location>
        <begin position="266"/>
        <end position="283"/>
    </location>
</feature>
<dbReference type="GO" id="GO:0005886">
    <property type="term" value="C:plasma membrane"/>
    <property type="evidence" value="ECO:0007669"/>
    <property type="project" value="TreeGrafter"/>
</dbReference>
<feature type="transmembrane region" description="Helical" evidence="6">
    <location>
        <begin position="157"/>
        <end position="173"/>
    </location>
</feature>
<feature type="transmembrane region" description="Helical" evidence="6">
    <location>
        <begin position="89"/>
        <end position="112"/>
    </location>
</feature>
<protein>
    <submittedName>
        <fullName evidence="8">SLC13 family permease</fullName>
    </submittedName>
</protein>
<evidence type="ECO:0000256" key="6">
    <source>
        <dbReference type="SAM" id="Phobius"/>
    </source>
</evidence>
<dbReference type="PANTHER" id="PTHR10283:SF92">
    <property type="entry name" value="LOW-AFFINITY PHOSPHATE TRANSPORTER PHO91"/>
    <property type="match status" value="1"/>
</dbReference>
<feature type="transmembrane region" description="Helical" evidence="6">
    <location>
        <begin position="133"/>
        <end position="151"/>
    </location>
</feature>
<feature type="transmembrane region" description="Helical" evidence="6">
    <location>
        <begin position="42"/>
        <end position="69"/>
    </location>
</feature>
<gene>
    <name evidence="8" type="ORF">KJ970_04380</name>
</gene>
<dbReference type="GO" id="GO:0005315">
    <property type="term" value="F:phosphate transmembrane transporter activity"/>
    <property type="evidence" value="ECO:0007669"/>
    <property type="project" value="TreeGrafter"/>
</dbReference>
<evidence type="ECO:0000313" key="9">
    <source>
        <dbReference type="Proteomes" id="UP000777784"/>
    </source>
</evidence>
<keyword evidence="2" id="KW-0813">Transport</keyword>
<feature type="transmembrane region" description="Helical" evidence="6">
    <location>
        <begin position="289"/>
        <end position="308"/>
    </location>
</feature>
<feature type="transmembrane region" description="Helical" evidence="6">
    <location>
        <begin position="180"/>
        <end position="199"/>
    </location>
</feature>
<comment type="subcellular location">
    <subcellularLocation>
        <location evidence="1">Membrane</location>
        <topology evidence="1">Multi-pass membrane protein</topology>
    </subcellularLocation>
</comment>
<dbReference type="Proteomes" id="UP000777784">
    <property type="component" value="Unassembled WGS sequence"/>
</dbReference>
<evidence type="ECO:0000259" key="7">
    <source>
        <dbReference type="Pfam" id="PF03600"/>
    </source>
</evidence>
<sequence length="460" mass="49836">MNGMPKYLNRILALVVVIVFYFCGVFEVFSGWGMSKPVQVSFVILLIGATLWITEAIPLFVTSLLILFLGKTWLLGVLREGGVKISETVFLGPFFSNIILLFLGGFVISSALHRYKIDEDLARRIITKTGNSIPMMIAGIMGITAFLSMWLSNTATAAMMLALCIPIINSLPADDRYRKAILLSIPFSANIGGMGTPIGTPPNAIAIQYMQKAGIAPSFLKWMILGVPSVIGMLVIMWFVIMFFFRGTSKGIVQEFKPLKTVYSRRAKLVIAISLVTVALWITEPIHKLSSGTVALIPVLLFFGVGFLKINDLRALSWDVLLIMGGGLCLGEIISAGGLSNWLVARLPVDQGSFFMLAVVLGVVSCFMSTLMSNTATANLIMPIVMGMGLSQVSPVLVGVAFSCSLAMSLPISTPPNALAFSTGEISVKDMLRPGLIGTIIGIVLTFTAGWWWWKIIGLY</sequence>
<accession>A0A948W2M9</accession>
<dbReference type="CDD" id="cd01115">
    <property type="entry name" value="SLC13_permease"/>
    <property type="match status" value="1"/>
</dbReference>
<evidence type="ECO:0000313" key="8">
    <source>
        <dbReference type="EMBL" id="MBU2690142.1"/>
    </source>
</evidence>
<dbReference type="InterPro" id="IPR001898">
    <property type="entry name" value="SLC13A/DASS"/>
</dbReference>
<evidence type="ECO:0000256" key="5">
    <source>
        <dbReference type="ARBA" id="ARBA00023136"/>
    </source>
</evidence>
<reference evidence="8" key="1">
    <citation type="submission" date="2021-05" db="EMBL/GenBank/DDBJ databases">
        <title>Energy efficiency and biological interactions define the core microbiome of deep oligotrophic groundwater.</title>
        <authorList>
            <person name="Mehrshad M."/>
            <person name="Lopez-Fernandez M."/>
            <person name="Bell E."/>
            <person name="Bernier-Latmani R."/>
            <person name="Bertilsson S."/>
            <person name="Dopson M."/>
        </authorList>
    </citation>
    <scope>NUCLEOTIDE SEQUENCE</scope>
    <source>
        <strain evidence="8">Modern_marine.mb.64</strain>
    </source>
</reference>
<dbReference type="Pfam" id="PF03600">
    <property type="entry name" value="CitMHS"/>
    <property type="match status" value="1"/>
</dbReference>
<evidence type="ECO:0000256" key="3">
    <source>
        <dbReference type="ARBA" id="ARBA00022692"/>
    </source>
</evidence>
<feature type="transmembrane region" description="Helical" evidence="6">
    <location>
        <begin position="12"/>
        <end position="30"/>
    </location>
</feature>
<evidence type="ECO:0000256" key="4">
    <source>
        <dbReference type="ARBA" id="ARBA00022989"/>
    </source>
</evidence>
<keyword evidence="5 6" id="KW-0472">Membrane</keyword>
<dbReference type="InterPro" id="IPR004680">
    <property type="entry name" value="Cit_transptr-like_dom"/>
</dbReference>
<name>A0A948W2M9_UNCEI</name>